<dbReference type="InterPro" id="IPR025745">
    <property type="entry name" value="Mrr-like_N_dom"/>
</dbReference>
<feature type="domain" description="Restriction endonuclease type IV Mrr" evidence="2">
    <location>
        <begin position="172"/>
        <end position="290"/>
    </location>
</feature>
<organism evidence="4 5">
    <name type="scientific">Claveliimonas monacensis</name>
    <dbReference type="NCBI Taxonomy" id="2779351"/>
    <lineage>
        <taxon>Bacteria</taxon>
        <taxon>Bacillati</taxon>
        <taxon>Bacillota</taxon>
        <taxon>Clostridia</taxon>
        <taxon>Lachnospirales</taxon>
        <taxon>Lachnospiraceae</taxon>
        <taxon>Claveliimonas</taxon>
    </lineage>
</organism>
<dbReference type="Proteomes" id="UP000758652">
    <property type="component" value="Unassembled WGS sequence"/>
</dbReference>
<proteinExistence type="predicted"/>
<dbReference type="InterPro" id="IPR052906">
    <property type="entry name" value="Type_IV_Methyl-Rstrct_Enzyme"/>
</dbReference>
<dbReference type="InterPro" id="IPR011335">
    <property type="entry name" value="Restrct_endonuc-II-like"/>
</dbReference>
<protein>
    <submittedName>
        <fullName evidence="4">Mrr restriction system protein</fullName>
    </submittedName>
</protein>
<dbReference type="InterPro" id="IPR007560">
    <property type="entry name" value="Restrct_endonuc_IV_Mrr"/>
</dbReference>
<reference evidence="4 5" key="1">
    <citation type="submission" date="2020-10" db="EMBL/GenBank/DDBJ databases">
        <title>ChiBAC.</title>
        <authorList>
            <person name="Zenner C."/>
            <person name="Hitch T.C.A."/>
            <person name="Clavel T."/>
        </authorList>
    </citation>
    <scope>NUCLEOTIDE SEQUENCE [LARGE SCALE GENOMIC DNA]</scope>
    <source>
        <strain evidence="4 5">DSM 108991</strain>
    </source>
</reference>
<evidence type="ECO:0000259" key="3">
    <source>
        <dbReference type="Pfam" id="PF14338"/>
    </source>
</evidence>
<keyword evidence="5" id="KW-1185">Reference proteome</keyword>
<feature type="domain" description="Restriction system protein Mrr-like N-terminal" evidence="3">
    <location>
        <begin position="23"/>
        <end position="107"/>
    </location>
</feature>
<evidence type="ECO:0000313" key="5">
    <source>
        <dbReference type="Proteomes" id="UP000758652"/>
    </source>
</evidence>
<evidence type="ECO:0000259" key="2">
    <source>
        <dbReference type="Pfam" id="PF04471"/>
    </source>
</evidence>
<accession>A0ABR9RI77</accession>
<dbReference type="PANTHER" id="PTHR30015:SF7">
    <property type="entry name" value="TYPE IV METHYL-DIRECTED RESTRICTION ENZYME ECOKMRR"/>
    <property type="match status" value="1"/>
</dbReference>
<dbReference type="EMBL" id="JADCKL010000002">
    <property type="protein sequence ID" value="MBE5062671.1"/>
    <property type="molecule type" value="Genomic_DNA"/>
</dbReference>
<evidence type="ECO:0000256" key="1">
    <source>
        <dbReference type="SAM" id="MobiDB-lite"/>
    </source>
</evidence>
<dbReference type="PANTHER" id="PTHR30015">
    <property type="entry name" value="MRR RESTRICTION SYSTEM PROTEIN"/>
    <property type="match status" value="1"/>
</dbReference>
<feature type="compositionally biased region" description="Acidic residues" evidence="1">
    <location>
        <begin position="146"/>
        <end position="158"/>
    </location>
</feature>
<feature type="region of interest" description="Disordered" evidence="1">
    <location>
        <begin position="131"/>
        <end position="158"/>
    </location>
</feature>
<dbReference type="SUPFAM" id="SSF52980">
    <property type="entry name" value="Restriction endonuclease-like"/>
    <property type="match status" value="1"/>
</dbReference>
<evidence type="ECO:0000313" key="4">
    <source>
        <dbReference type="EMBL" id="MBE5062671.1"/>
    </source>
</evidence>
<sequence length="313" mass="35686">MAKRGVEKVYFDKLNSEEQVTYLIKPIIEVLQEAGGQLERSEIRDRIGEKDERIAEFEQKLYTSGKTGNQYKKFDFKFNFAIKELSYVGIISYIKYNPKITLTQKGAGIVLDSFDAAIEVHDKAKEYWAEQSAKNKNKNPVPEGQTVEDGEEETSTEDGIVDDFKVRLQSAIASMSPAKFEQFSRALLTKMGVQFTNKGIQISNDGGIDGYGYHVDEEDFRTTRVVIQCKRYNTNPVSEPEINQFLGAMNKFQADYGVFITNSRFTNKAREAAREGTPITLIDGNDLIRLVIRYELFITPVTTYVLDDFYLDE</sequence>
<name>A0ABR9RI77_9FIRM</name>
<dbReference type="Pfam" id="PF14338">
    <property type="entry name" value="Mrr_N"/>
    <property type="match status" value="1"/>
</dbReference>
<comment type="caution">
    <text evidence="4">The sequence shown here is derived from an EMBL/GenBank/DDBJ whole genome shotgun (WGS) entry which is preliminary data.</text>
</comment>
<dbReference type="RefSeq" id="WP_076780383.1">
    <property type="nucleotide sequence ID" value="NZ_JADCKL010000002.1"/>
</dbReference>
<dbReference type="Pfam" id="PF04471">
    <property type="entry name" value="Mrr_cat"/>
    <property type="match status" value="1"/>
</dbReference>
<dbReference type="Gene3D" id="3.40.1350.10">
    <property type="match status" value="1"/>
</dbReference>
<gene>
    <name evidence="4" type="ORF">INF30_05280</name>
</gene>
<dbReference type="InterPro" id="IPR011856">
    <property type="entry name" value="tRNA_endonuc-like_dom_sf"/>
</dbReference>